<gene>
    <name evidence="1" type="ORF">BpHYR1_043424</name>
</gene>
<sequence>MALSNKSPFAIVSIKDPIGNTYKKKKKSPLNDYFNLLHGIYKSTILTVEMTLYQEDGKFWIIFHTVNVYQVFNEFERKIGNVKENQLSIGIAHLRLYKGRK</sequence>
<dbReference type="AlphaFoldDB" id="A0A3M7QAF1"/>
<reference evidence="1 2" key="1">
    <citation type="journal article" date="2018" name="Sci. Rep.">
        <title>Genomic signatures of local adaptation to the degree of environmental predictability in rotifers.</title>
        <authorList>
            <person name="Franch-Gras L."/>
            <person name="Hahn C."/>
            <person name="Garcia-Roger E.M."/>
            <person name="Carmona M.J."/>
            <person name="Serra M."/>
            <person name="Gomez A."/>
        </authorList>
    </citation>
    <scope>NUCLEOTIDE SEQUENCE [LARGE SCALE GENOMIC DNA]</scope>
    <source>
        <strain evidence="1">HYR1</strain>
    </source>
</reference>
<evidence type="ECO:0000313" key="2">
    <source>
        <dbReference type="Proteomes" id="UP000276133"/>
    </source>
</evidence>
<keyword evidence="2" id="KW-1185">Reference proteome</keyword>
<proteinExistence type="predicted"/>
<dbReference type="Proteomes" id="UP000276133">
    <property type="component" value="Unassembled WGS sequence"/>
</dbReference>
<name>A0A3M7QAF1_BRAPC</name>
<protein>
    <submittedName>
        <fullName evidence="1">Uncharacterized protein</fullName>
    </submittedName>
</protein>
<comment type="caution">
    <text evidence="1">The sequence shown here is derived from an EMBL/GenBank/DDBJ whole genome shotgun (WGS) entry which is preliminary data.</text>
</comment>
<evidence type="ECO:0000313" key="1">
    <source>
        <dbReference type="EMBL" id="RNA08447.1"/>
    </source>
</evidence>
<accession>A0A3M7QAF1</accession>
<organism evidence="1 2">
    <name type="scientific">Brachionus plicatilis</name>
    <name type="common">Marine rotifer</name>
    <name type="synonym">Brachionus muelleri</name>
    <dbReference type="NCBI Taxonomy" id="10195"/>
    <lineage>
        <taxon>Eukaryota</taxon>
        <taxon>Metazoa</taxon>
        <taxon>Spiralia</taxon>
        <taxon>Gnathifera</taxon>
        <taxon>Rotifera</taxon>
        <taxon>Eurotatoria</taxon>
        <taxon>Monogononta</taxon>
        <taxon>Pseudotrocha</taxon>
        <taxon>Ploima</taxon>
        <taxon>Brachionidae</taxon>
        <taxon>Brachionus</taxon>
    </lineage>
</organism>
<dbReference type="EMBL" id="REGN01006743">
    <property type="protein sequence ID" value="RNA08447.1"/>
    <property type="molecule type" value="Genomic_DNA"/>
</dbReference>